<protein>
    <recommendedName>
        <fullName evidence="2">PknH-like extracellular domain-containing protein</fullName>
    </recommendedName>
</protein>
<evidence type="ECO:0000313" key="3">
    <source>
        <dbReference type="EMBL" id="BBZ79890.1"/>
    </source>
</evidence>
<dbReference type="RefSeq" id="WP_163807210.1">
    <property type="nucleotide sequence ID" value="NZ_AP022620.1"/>
</dbReference>
<evidence type="ECO:0000313" key="4">
    <source>
        <dbReference type="Proteomes" id="UP000467249"/>
    </source>
</evidence>
<evidence type="ECO:0000256" key="1">
    <source>
        <dbReference type="SAM" id="SignalP"/>
    </source>
</evidence>
<dbReference type="InterPro" id="IPR038232">
    <property type="entry name" value="PknH-like_Extracell_sf"/>
</dbReference>
<accession>A0A6N4WD27</accession>
<proteinExistence type="predicted"/>
<dbReference type="AlphaFoldDB" id="A0A6N4WD27"/>
<feature type="chain" id="PRO_5038919348" description="PknH-like extracellular domain-containing protein" evidence="1">
    <location>
        <begin position="22"/>
        <end position="225"/>
    </location>
</feature>
<keyword evidence="4" id="KW-1185">Reference proteome</keyword>
<dbReference type="Pfam" id="PF14032">
    <property type="entry name" value="PknH_C"/>
    <property type="match status" value="1"/>
</dbReference>
<reference evidence="3 4" key="1">
    <citation type="journal article" date="2019" name="Emerg. Microbes Infect.">
        <title>Comprehensive subspecies identification of 175 nontuberculous mycobacteria species based on 7547 genomic profiles.</title>
        <authorList>
            <person name="Matsumoto Y."/>
            <person name="Kinjo T."/>
            <person name="Motooka D."/>
            <person name="Nabeya D."/>
            <person name="Jung N."/>
            <person name="Uechi K."/>
            <person name="Horii T."/>
            <person name="Iida T."/>
            <person name="Fujita J."/>
            <person name="Nakamura S."/>
        </authorList>
    </citation>
    <scope>NUCLEOTIDE SEQUENCE [LARGE SCALE GENOMIC DNA]</scope>
    <source>
        <strain evidence="3 4">JCM 30275</strain>
    </source>
</reference>
<name>A0A6N4WD27_9MYCO</name>
<feature type="domain" description="PknH-like extracellular" evidence="2">
    <location>
        <begin position="39"/>
        <end position="208"/>
    </location>
</feature>
<feature type="signal peptide" evidence="1">
    <location>
        <begin position="1"/>
        <end position="21"/>
    </location>
</feature>
<dbReference type="Proteomes" id="UP000467249">
    <property type="component" value="Chromosome"/>
</dbReference>
<gene>
    <name evidence="3" type="ORF">MANY_52270</name>
</gene>
<dbReference type="InterPro" id="IPR026954">
    <property type="entry name" value="PknH-like_Extracell"/>
</dbReference>
<keyword evidence="1" id="KW-0732">Signal</keyword>
<dbReference type="KEGG" id="many:MANY_52270"/>
<dbReference type="Gene3D" id="3.40.1000.70">
    <property type="entry name" value="PknH-like extracellular domain"/>
    <property type="match status" value="1"/>
</dbReference>
<dbReference type="PROSITE" id="PS51257">
    <property type="entry name" value="PROKAR_LIPOPROTEIN"/>
    <property type="match status" value="1"/>
</dbReference>
<evidence type="ECO:0000259" key="2">
    <source>
        <dbReference type="Pfam" id="PF14032"/>
    </source>
</evidence>
<sequence length="225" mass="23590">MRLPVVLVGMAAVLLAGCAHTVAGTAVSDPAQGIQPLRADDTDQVMISPTQLREIVGVKLQTDADQARPIPGASAVPACSALDAAGMAAFLGDKWSGFHVMLFTDGDKHDHVVAEAVAVYPDARSAATQFGVGTQSAKACDGQRALSIGGDAAWKFTVPEINSDTVRWSKSQLAIPFDWTCYGEARLRNNAIVQAMACQGDDGGQVAVTTMTDRMSATVWELSGR</sequence>
<organism evidence="3 4">
    <name type="scientific">Mycolicibacterium anyangense</name>
    <dbReference type="NCBI Taxonomy" id="1431246"/>
    <lineage>
        <taxon>Bacteria</taxon>
        <taxon>Bacillati</taxon>
        <taxon>Actinomycetota</taxon>
        <taxon>Actinomycetes</taxon>
        <taxon>Mycobacteriales</taxon>
        <taxon>Mycobacteriaceae</taxon>
        <taxon>Mycolicibacterium</taxon>
    </lineage>
</organism>
<dbReference type="EMBL" id="AP022620">
    <property type="protein sequence ID" value="BBZ79890.1"/>
    <property type="molecule type" value="Genomic_DNA"/>
</dbReference>